<dbReference type="Proteomes" id="UP000695022">
    <property type="component" value="Unplaced"/>
</dbReference>
<feature type="domain" description="Integrase catalytic" evidence="2">
    <location>
        <begin position="96"/>
        <end position="276"/>
    </location>
</feature>
<proteinExistence type="predicted"/>
<feature type="region of interest" description="Disordered" evidence="1">
    <location>
        <begin position="295"/>
        <end position="314"/>
    </location>
</feature>
<gene>
    <name evidence="4" type="primary">LOC106817080</name>
</gene>
<organism evidence="3 4">
    <name type="scientific">Priapulus caudatus</name>
    <name type="common">Priapulid worm</name>
    <dbReference type="NCBI Taxonomy" id="37621"/>
    <lineage>
        <taxon>Eukaryota</taxon>
        <taxon>Metazoa</taxon>
        <taxon>Ecdysozoa</taxon>
        <taxon>Scalidophora</taxon>
        <taxon>Priapulida</taxon>
        <taxon>Priapulimorpha</taxon>
        <taxon>Priapulimorphida</taxon>
        <taxon>Priapulidae</taxon>
        <taxon>Priapulus</taxon>
    </lineage>
</organism>
<dbReference type="PROSITE" id="PS50994">
    <property type="entry name" value="INTEGRASE"/>
    <property type="match status" value="1"/>
</dbReference>
<protein>
    <submittedName>
        <fullName evidence="4">Uncharacterized protein LOC106817080</fullName>
    </submittedName>
</protein>
<dbReference type="InterPro" id="IPR001584">
    <property type="entry name" value="Integrase_cat-core"/>
</dbReference>
<dbReference type="InterPro" id="IPR036397">
    <property type="entry name" value="RNaseH_sf"/>
</dbReference>
<accession>A0ABM1EYE2</accession>
<keyword evidence="3" id="KW-1185">Reference proteome</keyword>
<name>A0ABM1EYE2_PRICU</name>
<reference evidence="4" key="1">
    <citation type="submission" date="2025-08" db="UniProtKB">
        <authorList>
            <consortium name="RefSeq"/>
        </authorList>
    </citation>
    <scope>IDENTIFICATION</scope>
</reference>
<evidence type="ECO:0000256" key="1">
    <source>
        <dbReference type="SAM" id="MobiDB-lite"/>
    </source>
</evidence>
<dbReference type="SUPFAM" id="SSF53098">
    <property type="entry name" value="Ribonuclease H-like"/>
    <property type="match status" value="1"/>
</dbReference>
<dbReference type="RefSeq" id="XP_014677213.1">
    <property type="nucleotide sequence ID" value="XM_014821727.1"/>
</dbReference>
<dbReference type="Pfam" id="PF24764">
    <property type="entry name" value="rva_4"/>
    <property type="match status" value="1"/>
</dbReference>
<evidence type="ECO:0000259" key="2">
    <source>
        <dbReference type="PROSITE" id="PS50994"/>
    </source>
</evidence>
<sequence>MAEMLKVSTKTIHRRMRQFGLVALDRPGHLPEEELDQVVKDAMSDNRRIGANGVHVKLRNKGINVPRDKVRESVRRVDPFGVALRSRRTLKRREYSVKGPNSLWHIDGNMKLIRWRIAVHGAVDGYSRLIVFLKASINNKATTVHQHFENAVKEYGWPSRVRVDKGGENTLVCDAMLRYHGAGRGSAIRGKSVHNIRIERLWVDVWNGSTNVFYDLFCQFEANHVLDPNSDEQMFALHYVYLPRIQKSLDDFTAMWNHHTLRTAKSSPLQLFVQRSLELQHSANTAMRDMFRQTEEPDNDANGESANSEPENEDNLTIVNIPETIMPITADHYQLLQSRINPLPEANEIDKGLNKYFEVLDLIDDTIANVQ</sequence>
<dbReference type="Gene3D" id="3.30.420.10">
    <property type="entry name" value="Ribonuclease H-like superfamily/Ribonuclease H"/>
    <property type="match status" value="1"/>
</dbReference>
<dbReference type="InterPro" id="IPR012337">
    <property type="entry name" value="RNaseH-like_sf"/>
</dbReference>
<evidence type="ECO:0000313" key="3">
    <source>
        <dbReference type="Proteomes" id="UP000695022"/>
    </source>
</evidence>
<dbReference type="PANTHER" id="PTHR46791">
    <property type="entry name" value="EXPRESSED PROTEIN"/>
    <property type="match status" value="1"/>
</dbReference>
<dbReference type="PANTHER" id="PTHR46791:SF5">
    <property type="entry name" value="CLR5 DOMAIN-CONTAINING PROTEIN-RELATED"/>
    <property type="match status" value="1"/>
</dbReference>
<dbReference type="InterPro" id="IPR058913">
    <property type="entry name" value="Integrase_dom_put"/>
</dbReference>
<dbReference type="GeneID" id="106817080"/>
<evidence type="ECO:0000313" key="4">
    <source>
        <dbReference type="RefSeq" id="XP_014677213.1"/>
    </source>
</evidence>